<organism evidence="1 2">
    <name type="scientific">Coemansia helicoidea</name>
    <dbReference type="NCBI Taxonomy" id="1286919"/>
    <lineage>
        <taxon>Eukaryota</taxon>
        <taxon>Fungi</taxon>
        <taxon>Fungi incertae sedis</taxon>
        <taxon>Zoopagomycota</taxon>
        <taxon>Kickxellomycotina</taxon>
        <taxon>Kickxellomycetes</taxon>
        <taxon>Kickxellales</taxon>
        <taxon>Kickxellaceae</taxon>
        <taxon>Coemansia</taxon>
    </lineage>
</organism>
<name>A0ACC1KIU1_9FUNG</name>
<evidence type="ECO:0000313" key="1">
    <source>
        <dbReference type="EMBL" id="KAJ2790489.1"/>
    </source>
</evidence>
<dbReference type="EMBL" id="JANBUN010003504">
    <property type="protein sequence ID" value="KAJ2790489.1"/>
    <property type="molecule type" value="Genomic_DNA"/>
</dbReference>
<keyword evidence="2" id="KW-1185">Reference proteome</keyword>
<dbReference type="Proteomes" id="UP001140087">
    <property type="component" value="Unassembled WGS sequence"/>
</dbReference>
<sequence length="97" mass="10885">MAAQMLLRSATVSGRLAIGRQAQPVAGRRWYAAPVHDFEKYNPEVVESDWYEWWRRRGLFQPKKGAAAADEFAMLLPPPNVTGVLHIGHALTLSIQD</sequence>
<gene>
    <name evidence="1" type="ORF">H4R21_006500</name>
</gene>
<proteinExistence type="predicted"/>
<protein>
    <submittedName>
        <fullName evidence="1">Uncharacterized protein</fullName>
    </submittedName>
</protein>
<accession>A0ACC1KIU1</accession>
<comment type="caution">
    <text evidence="1">The sequence shown here is derived from an EMBL/GenBank/DDBJ whole genome shotgun (WGS) entry which is preliminary data.</text>
</comment>
<reference evidence="1" key="1">
    <citation type="submission" date="2022-07" db="EMBL/GenBank/DDBJ databases">
        <title>Phylogenomic reconstructions and comparative analyses of Kickxellomycotina fungi.</title>
        <authorList>
            <person name="Reynolds N.K."/>
            <person name="Stajich J.E."/>
            <person name="Barry K."/>
            <person name="Grigoriev I.V."/>
            <person name="Crous P."/>
            <person name="Smith M.E."/>
        </authorList>
    </citation>
    <scope>NUCLEOTIDE SEQUENCE</scope>
    <source>
        <strain evidence="1">BCRC 34780</strain>
    </source>
</reference>
<feature type="non-terminal residue" evidence="1">
    <location>
        <position position="97"/>
    </location>
</feature>
<evidence type="ECO:0000313" key="2">
    <source>
        <dbReference type="Proteomes" id="UP001140087"/>
    </source>
</evidence>